<evidence type="ECO:0000256" key="5">
    <source>
        <dbReference type="SAM" id="Coils"/>
    </source>
</evidence>
<comment type="subcellular location">
    <subcellularLocation>
        <location evidence="1">Cytoplasm</location>
    </subcellularLocation>
</comment>
<accession>A0A9N9MRM0</accession>
<evidence type="ECO:0008006" key="8">
    <source>
        <dbReference type="Google" id="ProtNLM"/>
    </source>
</evidence>
<dbReference type="EMBL" id="OU892280">
    <property type="protein sequence ID" value="CAG9768344.1"/>
    <property type="molecule type" value="Genomic_DNA"/>
</dbReference>
<name>A0A9N9MRM0_9CUCU</name>
<dbReference type="GO" id="GO:0005739">
    <property type="term" value="C:mitochondrion"/>
    <property type="evidence" value="ECO:0007669"/>
    <property type="project" value="TreeGrafter"/>
</dbReference>
<dbReference type="PANTHER" id="PTHR45984:SF1">
    <property type="entry name" value="SPAG1 AXONEMAL DYNEIN ASSEMBLY FACTOR"/>
    <property type="match status" value="1"/>
</dbReference>
<dbReference type="OrthoDB" id="2942533at2759"/>
<evidence type="ECO:0000313" key="6">
    <source>
        <dbReference type="EMBL" id="CAG9768344.1"/>
    </source>
</evidence>
<keyword evidence="4" id="KW-0802">TPR repeat</keyword>
<dbReference type="PANTHER" id="PTHR45984">
    <property type="entry name" value="RNA (RNA) POLYMERASE II ASSOCIATED PROTEIN HOMOLOG"/>
    <property type="match status" value="1"/>
</dbReference>
<reference evidence="6" key="1">
    <citation type="submission" date="2022-01" db="EMBL/GenBank/DDBJ databases">
        <authorList>
            <person name="King R."/>
        </authorList>
    </citation>
    <scope>NUCLEOTIDE SEQUENCE</scope>
</reference>
<proteinExistence type="predicted"/>
<feature type="coiled-coil region" evidence="5">
    <location>
        <begin position="176"/>
        <end position="208"/>
    </location>
</feature>
<dbReference type="AlphaFoldDB" id="A0A9N9MRM0"/>
<evidence type="ECO:0000256" key="3">
    <source>
        <dbReference type="ARBA" id="ARBA00022737"/>
    </source>
</evidence>
<keyword evidence="3" id="KW-0677">Repeat</keyword>
<sequence>MSTIEDLQNIEEYQQNVYINHARGESLMEKYGIPIQHYEFDYVAKAKDAEELEKMTLVLRSGQEGYFPDLLRAIEDKLQRLKPESKLLKYSTPVLRKQDLLQNDRNEINQDLRQWVTDMSKNSRELDKRKTNKIQCDVKIRQTELQHKPVTVTTPKSTTRIASTDFQAWDRYDPDAELLKQELEEEKMKIEAKKAEKASEKLRKEAEQFVYAGTSSQSCFVMAGLDRKPKKSVSFNQHSTETEAAYLSDRELEKGREFYVAGDYELALKCFTQSILSKPQVININNRALTHLKLGHFKEALEDTNKVLALDEGNLKANLRKAQALEGLKEYENALIQVERVIKTDPDNDIAQELASKLRKVCKNTFQSKNTKMRVFDVI</sequence>
<dbReference type="GO" id="GO:0031072">
    <property type="term" value="F:heat shock protein binding"/>
    <property type="evidence" value="ECO:0007669"/>
    <property type="project" value="TreeGrafter"/>
</dbReference>
<evidence type="ECO:0000256" key="1">
    <source>
        <dbReference type="ARBA" id="ARBA00004496"/>
    </source>
</evidence>
<dbReference type="InterPro" id="IPR051982">
    <property type="entry name" value="CiliaryAsmbly_MitoImport"/>
</dbReference>
<gene>
    <name evidence="6" type="ORF">CEUTPL_LOCUS8889</name>
</gene>
<dbReference type="Proteomes" id="UP001152799">
    <property type="component" value="Chromosome 4"/>
</dbReference>
<dbReference type="Gene3D" id="1.25.40.10">
    <property type="entry name" value="Tetratricopeptide repeat domain"/>
    <property type="match status" value="1"/>
</dbReference>
<organism evidence="6 7">
    <name type="scientific">Ceutorhynchus assimilis</name>
    <name type="common">cabbage seed weevil</name>
    <dbReference type="NCBI Taxonomy" id="467358"/>
    <lineage>
        <taxon>Eukaryota</taxon>
        <taxon>Metazoa</taxon>
        <taxon>Ecdysozoa</taxon>
        <taxon>Arthropoda</taxon>
        <taxon>Hexapoda</taxon>
        <taxon>Insecta</taxon>
        <taxon>Pterygota</taxon>
        <taxon>Neoptera</taxon>
        <taxon>Endopterygota</taxon>
        <taxon>Coleoptera</taxon>
        <taxon>Polyphaga</taxon>
        <taxon>Cucujiformia</taxon>
        <taxon>Curculionidae</taxon>
        <taxon>Ceutorhynchinae</taxon>
        <taxon>Ceutorhynchus</taxon>
    </lineage>
</organism>
<protein>
    <recommendedName>
        <fullName evidence="8">Sperm-associated antigen 1</fullName>
    </recommendedName>
</protein>
<dbReference type="SUPFAM" id="SSF48452">
    <property type="entry name" value="TPR-like"/>
    <property type="match status" value="1"/>
</dbReference>
<dbReference type="InterPro" id="IPR019734">
    <property type="entry name" value="TPR_rpt"/>
</dbReference>
<keyword evidence="7" id="KW-1185">Reference proteome</keyword>
<evidence type="ECO:0000256" key="4">
    <source>
        <dbReference type="ARBA" id="ARBA00022803"/>
    </source>
</evidence>
<dbReference type="GO" id="GO:0006626">
    <property type="term" value="P:protein targeting to mitochondrion"/>
    <property type="evidence" value="ECO:0007669"/>
    <property type="project" value="TreeGrafter"/>
</dbReference>
<evidence type="ECO:0000313" key="7">
    <source>
        <dbReference type="Proteomes" id="UP001152799"/>
    </source>
</evidence>
<evidence type="ECO:0000256" key="2">
    <source>
        <dbReference type="ARBA" id="ARBA00022490"/>
    </source>
</evidence>
<keyword evidence="5" id="KW-0175">Coiled coil</keyword>
<keyword evidence="2" id="KW-0963">Cytoplasm</keyword>
<dbReference type="SMART" id="SM00028">
    <property type="entry name" value="TPR"/>
    <property type="match status" value="3"/>
</dbReference>
<dbReference type="InterPro" id="IPR011990">
    <property type="entry name" value="TPR-like_helical_dom_sf"/>
</dbReference>
<dbReference type="Pfam" id="PF14559">
    <property type="entry name" value="TPR_19"/>
    <property type="match status" value="1"/>
</dbReference>
<dbReference type="GO" id="GO:0005829">
    <property type="term" value="C:cytosol"/>
    <property type="evidence" value="ECO:0007669"/>
    <property type="project" value="TreeGrafter"/>
</dbReference>